<organism evidence="9 10">
    <name type="scientific">candidate division KSB3 bacterium</name>
    <dbReference type="NCBI Taxonomy" id="2044937"/>
    <lineage>
        <taxon>Bacteria</taxon>
        <taxon>candidate division KSB3</taxon>
    </lineage>
</organism>
<dbReference type="InterPro" id="IPR052017">
    <property type="entry name" value="TSUP"/>
</dbReference>
<evidence type="ECO:0000256" key="7">
    <source>
        <dbReference type="ARBA" id="ARBA00023136"/>
    </source>
</evidence>
<evidence type="ECO:0000256" key="3">
    <source>
        <dbReference type="ARBA" id="ARBA00022448"/>
    </source>
</evidence>
<accession>A0A2G6K9G5</accession>
<feature type="transmembrane region" description="Helical" evidence="8">
    <location>
        <begin position="119"/>
        <end position="135"/>
    </location>
</feature>
<comment type="caution">
    <text evidence="9">The sequence shown here is derived from an EMBL/GenBank/DDBJ whole genome shotgun (WGS) entry which is preliminary data.</text>
</comment>
<feature type="transmembrane region" description="Helical" evidence="8">
    <location>
        <begin position="20"/>
        <end position="51"/>
    </location>
</feature>
<evidence type="ECO:0000256" key="8">
    <source>
        <dbReference type="RuleBase" id="RU363041"/>
    </source>
</evidence>
<name>A0A2G6K9G5_9BACT</name>
<dbReference type="Pfam" id="PF01925">
    <property type="entry name" value="TauE"/>
    <property type="match status" value="1"/>
</dbReference>
<feature type="transmembrane region" description="Helical" evidence="8">
    <location>
        <begin position="218"/>
        <end position="235"/>
    </location>
</feature>
<evidence type="ECO:0000256" key="4">
    <source>
        <dbReference type="ARBA" id="ARBA00022475"/>
    </source>
</evidence>
<reference evidence="9 10" key="1">
    <citation type="submission" date="2017-10" db="EMBL/GenBank/DDBJ databases">
        <title>Novel microbial diversity and functional potential in the marine mammal oral microbiome.</title>
        <authorList>
            <person name="Dudek N.K."/>
            <person name="Sun C.L."/>
            <person name="Burstein D."/>
            <person name="Kantor R.S."/>
            <person name="Aliaga Goltsman D.S."/>
            <person name="Bik E.M."/>
            <person name="Thomas B.C."/>
            <person name="Banfield J.F."/>
            <person name="Relman D.A."/>
        </authorList>
    </citation>
    <scope>NUCLEOTIDE SEQUENCE [LARGE SCALE GENOMIC DNA]</scope>
    <source>
        <strain evidence="9">DOLJORAL78_47_16</strain>
    </source>
</reference>
<keyword evidence="4 8" id="KW-1003">Cell membrane</keyword>
<dbReference type="PANTHER" id="PTHR30269:SF0">
    <property type="entry name" value="MEMBRANE TRANSPORTER PROTEIN YFCA-RELATED"/>
    <property type="match status" value="1"/>
</dbReference>
<feature type="transmembrane region" description="Helical" evidence="8">
    <location>
        <begin position="247"/>
        <end position="268"/>
    </location>
</feature>
<sequence length="269" mass="29536">MANTTILHPLIRWRYETMTWYMALLTIGAGFLTGFINTLAGSGSAVSLAMLNILGLPLDVANGTNRIAILLQNMMAVYGFHTQKKLDWKRGVWLMVPAVLGSIIGASIAGILHKDQLRLAIGIAMIVVFIMLFIRPKRWLEGSQLHDRRPGLLQLFVFFCIGIYGGFIQIGVGVFLLVALVLNAGYDLIKGNAVKVLIIFAFTIPALAIFVYNGQVQWGTGFILAIGNILGTWVATKEAAKRGAGFVRWLLIVVVTFSAMRYLGVFSLF</sequence>
<dbReference type="InterPro" id="IPR002781">
    <property type="entry name" value="TM_pro_TauE-like"/>
</dbReference>
<dbReference type="Proteomes" id="UP000230821">
    <property type="component" value="Unassembled WGS sequence"/>
</dbReference>
<keyword evidence="6 8" id="KW-1133">Transmembrane helix</keyword>
<evidence type="ECO:0000313" key="10">
    <source>
        <dbReference type="Proteomes" id="UP000230821"/>
    </source>
</evidence>
<evidence type="ECO:0000313" key="9">
    <source>
        <dbReference type="EMBL" id="PIE32317.1"/>
    </source>
</evidence>
<evidence type="ECO:0000256" key="1">
    <source>
        <dbReference type="ARBA" id="ARBA00004651"/>
    </source>
</evidence>
<evidence type="ECO:0000256" key="2">
    <source>
        <dbReference type="ARBA" id="ARBA00009142"/>
    </source>
</evidence>
<feature type="transmembrane region" description="Helical" evidence="8">
    <location>
        <begin position="155"/>
        <end position="182"/>
    </location>
</feature>
<dbReference type="GO" id="GO:0005886">
    <property type="term" value="C:plasma membrane"/>
    <property type="evidence" value="ECO:0007669"/>
    <property type="project" value="UniProtKB-SubCell"/>
</dbReference>
<dbReference type="EMBL" id="PDSK01000115">
    <property type="protein sequence ID" value="PIE32317.1"/>
    <property type="molecule type" value="Genomic_DNA"/>
</dbReference>
<proteinExistence type="inferred from homology"/>
<feature type="transmembrane region" description="Helical" evidence="8">
    <location>
        <begin position="92"/>
        <end position="112"/>
    </location>
</feature>
<keyword evidence="5 8" id="KW-0812">Transmembrane</keyword>
<comment type="subcellular location">
    <subcellularLocation>
        <location evidence="1 8">Cell membrane</location>
        <topology evidence="1 8">Multi-pass membrane protein</topology>
    </subcellularLocation>
</comment>
<keyword evidence="7 8" id="KW-0472">Membrane</keyword>
<evidence type="ECO:0000256" key="5">
    <source>
        <dbReference type="ARBA" id="ARBA00022692"/>
    </source>
</evidence>
<dbReference type="AlphaFoldDB" id="A0A2G6K9G5"/>
<comment type="similarity">
    <text evidence="2 8">Belongs to the 4-toluene sulfonate uptake permease (TSUP) (TC 2.A.102) family.</text>
</comment>
<evidence type="ECO:0000256" key="6">
    <source>
        <dbReference type="ARBA" id="ARBA00022989"/>
    </source>
</evidence>
<dbReference type="PANTHER" id="PTHR30269">
    <property type="entry name" value="TRANSMEMBRANE PROTEIN YFCA"/>
    <property type="match status" value="1"/>
</dbReference>
<protein>
    <recommendedName>
        <fullName evidence="8">Probable membrane transporter protein</fullName>
    </recommendedName>
</protein>
<feature type="transmembrane region" description="Helical" evidence="8">
    <location>
        <begin position="194"/>
        <end position="212"/>
    </location>
</feature>
<keyword evidence="3" id="KW-0813">Transport</keyword>
<gene>
    <name evidence="9" type="ORF">CSA56_15705</name>
</gene>